<evidence type="ECO:0000256" key="1">
    <source>
        <dbReference type="SAM" id="MobiDB-lite"/>
    </source>
</evidence>
<evidence type="ECO:0000313" key="3">
    <source>
        <dbReference type="Proteomes" id="UP001497522"/>
    </source>
</evidence>
<accession>A0ABP1BQ57</accession>
<organism evidence="2 3">
    <name type="scientific">Sphagnum jensenii</name>
    <dbReference type="NCBI Taxonomy" id="128206"/>
    <lineage>
        <taxon>Eukaryota</taxon>
        <taxon>Viridiplantae</taxon>
        <taxon>Streptophyta</taxon>
        <taxon>Embryophyta</taxon>
        <taxon>Bryophyta</taxon>
        <taxon>Sphagnophytina</taxon>
        <taxon>Sphagnopsida</taxon>
        <taxon>Sphagnales</taxon>
        <taxon>Sphagnaceae</taxon>
        <taxon>Sphagnum</taxon>
    </lineage>
</organism>
<name>A0ABP1BQ57_9BRYO</name>
<dbReference type="EMBL" id="OZ023707">
    <property type="protein sequence ID" value="CAK9878156.1"/>
    <property type="molecule type" value="Genomic_DNA"/>
</dbReference>
<keyword evidence="3" id="KW-1185">Reference proteome</keyword>
<dbReference type="Proteomes" id="UP001497522">
    <property type="component" value="Chromosome 6"/>
</dbReference>
<evidence type="ECO:0000313" key="2">
    <source>
        <dbReference type="EMBL" id="CAK9878156.1"/>
    </source>
</evidence>
<gene>
    <name evidence="2" type="ORF">CSSPJE1EN2_LOCUS19960</name>
</gene>
<reference evidence="2" key="1">
    <citation type="submission" date="2024-03" db="EMBL/GenBank/DDBJ databases">
        <authorList>
            <consortium name="ELIXIR-Norway"/>
            <consortium name="Elixir Norway"/>
        </authorList>
    </citation>
    <scope>NUCLEOTIDE SEQUENCE</scope>
</reference>
<sequence>MAECNSLCQVLQERCPGVKIRVDDIKNLVDVGYDTETALAAASKDSLDKILPNQPSVVYALIKAFSQPAEGEPPSKKAKWSPDEHQSLDPVNQIESKVAARYGYFKKLLEAPLELPKTNPGTSDTTSQALLLLLRPDFQLFVRNVLILRWENKIDKADLDLEPAGRDGEEWEGGGLTAWDESMLKDRDGKKIYTKASDMLQLGKLIVEATCSGHSEEDSDLYPMVEKMQWEHLAATTMLEDICNHGCERCGKFDTAASESSLTRQRGGCENSGS</sequence>
<proteinExistence type="predicted"/>
<protein>
    <submittedName>
        <fullName evidence="2">Uncharacterized protein</fullName>
    </submittedName>
</protein>
<feature type="region of interest" description="Disordered" evidence="1">
    <location>
        <begin position="68"/>
        <end position="87"/>
    </location>
</feature>